<accession>A0A8C5AT88</accession>
<dbReference type="Proteomes" id="UP000694546">
    <property type="component" value="Chromosome 1"/>
</dbReference>
<keyword evidence="2" id="KW-1185">Reference proteome</keyword>
<dbReference type="Ensembl" id="ENSGMOT00000053029.1">
    <property type="protein sequence ID" value="ENSGMOP00000035162.1"/>
    <property type="gene ID" value="ENSGMOG00000032033.1"/>
</dbReference>
<dbReference type="OMA" id="PDVHQHN"/>
<dbReference type="GeneTree" id="ENSGT00660000097455"/>
<sequence length="190" mass="22891">SRQSRCLMVTSLALPKISHVTQSWKDFQSLHRLNPLHPPLVPKRTVCLETLAVHHHNQQRSLCMQRKEHYTYHQGWRRPFYGTSSEREDYRKEIREQLKKQIEEKGVRSRLQLASKVMEADYMRDEERRAVTRDREECIKHNRAMTLYRDENKKLMEQTWRDRALTRSLGALEERELLRLNPINWSGTLK</sequence>
<proteinExistence type="predicted"/>
<name>A0A8C5AT88_GADMO</name>
<protein>
    <submittedName>
        <fullName evidence="1">Uncharacterized protein</fullName>
    </submittedName>
</protein>
<dbReference type="AlphaFoldDB" id="A0A8C5AT88"/>
<organism evidence="1 2">
    <name type="scientific">Gadus morhua</name>
    <name type="common">Atlantic cod</name>
    <dbReference type="NCBI Taxonomy" id="8049"/>
    <lineage>
        <taxon>Eukaryota</taxon>
        <taxon>Metazoa</taxon>
        <taxon>Chordata</taxon>
        <taxon>Craniata</taxon>
        <taxon>Vertebrata</taxon>
        <taxon>Euteleostomi</taxon>
        <taxon>Actinopterygii</taxon>
        <taxon>Neopterygii</taxon>
        <taxon>Teleostei</taxon>
        <taxon>Neoteleostei</taxon>
        <taxon>Acanthomorphata</taxon>
        <taxon>Zeiogadaria</taxon>
        <taxon>Gadariae</taxon>
        <taxon>Gadiformes</taxon>
        <taxon>Gadoidei</taxon>
        <taxon>Gadidae</taxon>
        <taxon>Gadus</taxon>
    </lineage>
</organism>
<reference evidence="1" key="2">
    <citation type="submission" date="2025-08" db="UniProtKB">
        <authorList>
            <consortium name="Ensembl"/>
        </authorList>
    </citation>
    <scope>IDENTIFICATION</scope>
</reference>
<reference evidence="1" key="3">
    <citation type="submission" date="2025-09" db="UniProtKB">
        <authorList>
            <consortium name="Ensembl"/>
        </authorList>
    </citation>
    <scope>IDENTIFICATION</scope>
</reference>
<evidence type="ECO:0000313" key="1">
    <source>
        <dbReference type="Ensembl" id="ENSGMOP00000035162.1"/>
    </source>
</evidence>
<reference evidence="1" key="1">
    <citation type="submission" date="2019-07" db="EMBL/GenBank/DDBJ databases">
        <authorList>
            <consortium name="Wellcome Sanger Institute Data Sharing"/>
        </authorList>
    </citation>
    <scope>NUCLEOTIDE SEQUENCE [LARGE SCALE GENOMIC DNA]</scope>
</reference>
<evidence type="ECO:0000313" key="2">
    <source>
        <dbReference type="Proteomes" id="UP000694546"/>
    </source>
</evidence>